<evidence type="ECO:0000313" key="6">
    <source>
        <dbReference type="Proteomes" id="UP000528608"/>
    </source>
</evidence>
<dbReference type="SUPFAM" id="SSF51905">
    <property type="entry name" value="FAD/NAD(P)-binding domain"/>
    <property type="match status" value="1"/>
</dbReference>
<feature type="region of interest" description="Disordered" evidence="1">
    <location>
        <begin position="1"/>
        <end position="20"/>
    </location>
</feature>
<dbReference type="InterPro" id="IPR052189">
    <property type="entry name" value="L-asp_N-monooxygenase_NS-form"/>
</dbReference>
<dbReference type="PANTHER" id="PTHR40254:SF1">
    <property type="entry name" value="BLR0577 PROTEIN"/>
    <property type="match status" value="1"/>
</dbReference>
<dbReference type="PANTHER" id="PTHR40254">
    <property type="entry name" value="BLR0577 PROTEIN"/>
    <property type="match status" value="1"/>
</dbReference>
<dbReference type="Proteomes" id="UP000235945">
    <property type="component" value="Unassembled WGS sequence"/>
</dbReference>
<reference evidence="3 6" key="3">
    <citation type="submission" date="2020-08" db="EMBL/GenBank/DDBJ databases">
        <title>Genomic Encyclopedia of Type Strains, Phase III (KMG-III): the genomes of soil and plant-associated and newly described type strains.</title>
        <authorList>
            <person name="Whitman W."/>
        </authorList>
    </citation>
    <scope>NUCLEOTIDE SEQUENCE [LARGE SCALE GENOMIC DNA]</scope>
    <source>
        <strain evidence="3 6">CECT 3259</strain>
    </source>
</reference>
<name>A0A2N8NQ19_STREU</name>
<dbReference type="EMBL" id="LGUI01000010">
    <property type="protein sequence ID" value="PNE30867.1"/>
    <property type="molecule type" value="Genomic_DNA"/>
</dbReference>
<evidence type="ECO:0000313" key="4">
    <source>
        <dbReference type="EMBL" id="PNE30867.1"/>
    </source>
</evidence>
<accession>A0A2N8NQ19</accession>
<dbReference type="InterPro" id="IPR036188">
    <property type="entry name" value="FAD/NAD-bd_sf"/>
</dbReference>
<evidence type="ECO:0000259" key="2">
    <source>
        <dbReference type="Pfam" id="PF13454"/>
    </source>
</evidence>
<proteinExistence type="predicted"/>
<feature type="domain" description="FAD-dependent urate hydroxylase HpyO/Asp monooxygenase CreE-like FAD/NAD(P)-binding" evidence="2">
    <location>
        <begin position="30"/>
        <end position="195"/>
    </location>
</feature>
<feature type="compositionally biased region" description="Gly residues" evidence="1">
    <location>
        <begin position="8"/>
        <end position="17"/>
    </location>
</feature>
<dbReference type="EMBL" id="JACHJF010000026">
    <property type="protein sequence ID" value="MBB5122358.1"/>
    <property type="molecule type" value="Genomic_DNA"/>
</dbReference>
<reference evidence="5" key="1">
    <citation type="submission" date="2015-07" db="EMBL/GenBank/DDBJ databases">
        <authorList>
            <person name="Graham D.E."/>
            <person name="Giannone R.J."/>
            <person name="Gulvik C.A."/>
            <person name="Hettich R.L."/>
            <person name="Klingeman D.M."/>
            <person name="Mahan K.M."/>
            <person name="Parry R.J."/>
            <person name="Spain J.C."/>
        </authorList>
    </citation>
    <scope>NUCLEOTIDE SEQUENCE [LARGE SCALE GENOMIC DNA]</scope>
    <source>
        <strain evidence="5">ATCC 27428</strain>
    </source>
</reference>
<dbReference type="PRINTS" id="PR00368">
    <property type="entry name" value="FADPNR"/>
</dbReference>
<evidence type="ECO:0000313" key="5">
    <source>
        <dbReference type="Proteomes" id="UP000235945"/>
    </source>
</evidence>
<gene>
    <name evidence="4" type="ORF">AF335_26260</name>
    <name evidence="3" type="ORF">FHS36_005829</name>
</gene>
<dbReference type="InterPro" id="IPR038732">
    <property type="entry name" value="HpyO/CreE_NAD-binding"/>
</dbReference>
<organism evidence="4 5">
    <name type="scientific">Streptomyces eurocidicus</name>
    <name type="common">Streptoverticillium eurocidicus</name>
    <dbReference type="NCBI Taxonomy" id="66423"/>
    <lineage>
        <taxon>Bacteria</taxon>
        <taxon>Bacillati</taxon>
        <taxon>Actinomycetota</taxon>
        <taxon>Actinomycetes</taxon>
        <taxon>Kitasatosporales</taxon>
        <taxon>Streptomycetaceae</taxon>
        <taxon>Streptomyces</taxon>
    </lineage>
</organism>
<dbReference type="AlphaFoldDB" id="A0A2N8NQ19"/>
<comment type="caution">
    <text evidence="4">The sequence shown here is derived from an EMBL/GenBank/DDBJ whole genome shotgun (WGS) entry which is preliminary data.</text>
</comment>
<dbReference type="Gene3D" id="3.50.50.60">
    <property type="entry name" value="FAD/NAD(P)-binding domain"/>
    <property type="match status" value="1"/>
</dbReference>
<reference evidence="4" key="2">
    <citation type="submission" date="2015-07" db="EMBL/GenBank/DDBJ databases">
        <authorList>
            <person name="Noorani M."/>
        </authorList>
    </citation>
    <scope>NUCLEOTIDE SEQUENCE [LARGE SCALE GENOMIC DNA]</scope>
    <source>
        <strain evidence="4">ATCC 27428</strain>
    </source>
</reference>
<dbReference type="Pfam" id="PF13454">
    <property type="entry name" value="NAD_binding_9"/>
    <property type="match status" value="1"/>
</dbReference>
<dbReference type="Proteomes" id="UP000528608">
    <property type="component" value="Unassembled WGS sequence"/>
</dbReference>
<evidence type="ECO:0000313" key="3">
    <source>
        <dbReference type="EMBL" id="MBB5122358.1"/>
    </source>
</evidence>
<keyword evidence="5" id="KW-1185">Reference proteome</keyword>
<dbReference type="RefSeq" id="WP_170127813.1">
    <property type="nucleotide sequence ID" value="NZ_JACHJF010000026.1"/>
</dbReference>
<sequence length="523" mass="55513">MGRTAESDGGGGAGCAGGLRERPGPGRDVVVIGGGVAGTSCVLHLVRELLDAPGRGGGGGRPGPPRGGRIRSVLLVDPNPPGWGLAFGDRDPLLLCNTAAEINSLLADEPGDFVGHLREQGLEVGPLDCVPRARMAAYCHDRFDRSRARARELGVEVRHVRGAAESVTAGPAGHRVRLADGRELRADEVVVATGVHRPRVPDGFAAFQDHPRYLDSPYPAARIRERLPAGSNVLVLGSHQSAIDAALLLCRDGHRATLTSPSGLLPAVRVSLAAPVRAFPPLERLARLDPADPLLEERVLRCAVESVRLLSRVPLRRQTSRAADPLQRLREEAALVEEGAVWWPGIMVALMDALIALAPSLPPGRMAALQARFAPLTGRYVTAMTSRNARRLLAHAGSGALRLAGSYPAAVAFEDGAWRVERPGAAPERFDYAVNATGFLLPTLCWNHDGTALYLDAPPGAGWAVDRLEADLRVRRGPGAAPERIWVVGVGTHVRVPFANLLGNVVRQAHQVARELAGAEIPV</sequence>
<evidence type="ECO:0000256" key="1">
    <source>
        <dbReference type="SAM" id="MobiDB-lite"/>
    </source>
</evidence>
<protein>
    <recommendedName>
        <fullName evidence="2">FAD-dependent urate hydroxylase HpyO/Asp monooxygenase CreE-like FAD/NAD(P)-binding domain-containing protein</fullName>
    </recommendedName>
</protein>